<organism evidence="1">
    <name type="scientific">hydrothermal vent metagenome</name>
    <dbReference type="NCBI Taxonomy" id="652676"/>
    <lineage>
        <taxon>unclassified sequences</taxon>
        <taxon>metagenomes</taxon>
        <taxon>ecological metagenomes</taxon>
    </lineage>
</organism>
<dbReference type="SUPFAM" id="SSF55961">
    <property type="entry name" value="Bet v1-like"/>
    <property type="match status" value="1"/>
</dbReference>
<dbReference type="InterPro" id="IPR019587">
    <property type="entry name" value="Polyketide_cyclase/dehydratase"/>
</dbReference>
<dbReference type="AlphaFoldDB" id="A0A3B0ZXW6"/>
<dbReference type="PANTHER" id="PTHR36166">
    <property type="entry name" value="CHROMOSOME 9, WHOLE GENOME SHOTGUN SEQUENCE"/>
    <property type="match status" value="1"/>
</dbReference>
<name>A0A3B0ZXW6_9ZZZZ</name>
<evidence type="ECO:0008006" key="2">
    <source>
        <dbReference type="Google" id="ProtNLM"/>
    </source>
</evidence>
<proteinExistence type="predicted"/>
<dbReference type="PANTHER" id="PTHR36166:SF1">
    <property type="entry name" value="SRPBCC DOMAIN-CONTAINING PROTEIN"/>
    <property type="match status" value="1"/>
</dbReference>
<dbReference type="Pfam" id="PF10604">
    <property type="entry name" value="Polyketide_cyc2"/>
    <property type="match status" value="1"/>
</dbReference>
<sequence length="146" mass="16390">MSQVINTRIEISAPAEKVWNVLTDFKRYPDWNPFVRTIKGELCEGSCLQVFLQPPEGKAMVFNPTIISIKPGRQLVWVDRVLFPGLFDGEHRFVIKPLTNGHVIFCHSEAFNGLLSKLILKLVGKSTEAGFHAMNAALKQRVEAGK</sequence>
<dbReference type="InterPro" id="IPR023393">
    <property type="entry name" value="START-like_dom_sf"/>
</dbReference>
<gene>
    <name evidence="1" type="ORF">MNBD_GAMMA19-931</name>
</gene>
<protein>
    <recommendedName>
        <fullName evidence="2">Polyketide cyclase/dehydrase</fullName>
    </recommendedName>
</protein>
<accession>A0A3B0ZXW6</accession>
<reference evidence="1" key="1">
    <citation type="submission" date="2018-06" db="EMBL/GenBank/DDBJ databases">
        <authorList>
            <person name="Zhirakovskaya E."/>
        </authorList>
    </citation>
    <scope>NUCLEOTIDE SEQUENCE</scope>
</reference>
<dbReference type="Gene3D" id="3.30.530.20">
    <property type="match status" value="1"/>
</dbReference>
<dbReference type="EMBL" id="UOFV01000141">
    <property type="protein sequence ID" value="VAW98398.1"/>
    <property type="molecule type" value="Genomic_DNA"/>
</dbReference>
<dbReference type="CDD" id="cd07822">
    <property type="entry name" value="SRPBCC_4"/>
    <property type="match status" value="1"/>
</dbReference>
<evidence type="ECO:0000313" key="1">
    <source>
        <dbReference type="EMBL" id="VAW98398.1"/>
    </source>
</evidence>